<dbReference type="Pfam" id="PF00078">
    <property type="entry name" value="RVT_1"/>
    <property type="match status" value="2"/>
</dbReference>
<name>A0AAV5HLB9_9ROSI</name>
<evidence type="ECO:0000256" key="1">
    <source>
        <dbReference type="SAM" id="MobiDB-lite"/>
    </source>
</evidence>
<comment type="caution">
    <text evidence="3">The sequence shown here is derived from an EMBL/GenBank/DDBJ whole genome shotgun (WGS) entry which is preliminary data.</text>
</comment>
<feature type="compositionally biased region" description="Basic and acidic residues" evidence="1">
    <location>
        <begin position="1"/>
        <end position="16"/>
    </location>
</feature>
<keyword evidence="4" id="KW-1185">Reference proteome</keyword>
<dbReference type="Proteomes" id="UP001054252">
    <property type="component" value="Unassembled WGS sequence"/>
</dbReference>
<protein>
    <recommendedName>
        <fullName evidence="2">Reverse transcriptase domain-containing protein</fullName>
    </recommendedName>
</protein>
<feature type="region of interest" description="Disordered" evidence="1">
    <location>
        <begin position="1"/>
        <end position="73"/>
    </location>
</feature>
<reference evidence="3 4" key="1">
    <citation type="journal article" date="2021" name="Commun. Biol.">
        <title>The genome of Shorea leprosula (Dipterocarpaceae) highlights the ecological relevance of drought in aseasonal tropical rainforests.</title>
        <authorList>
            <person name="Ng K.K.S."/>
            <person name="Kobayashi M.J."/>
            <person name="Fawcett J.A."/>
            <person name="Hatakeyama M."/>
            <person name="Paape T."/>
            <person name="Ng C.H."/>
            <person name="Ang C.C."/>
            <person name="Tnah L.H."/>
            <person name="Lee C.T."/>
            <person name="Nishiyama T."/>
            <person name="Sese J."/>
            <person name="O'Brien M.J."/>
            <person name="Copetti D."/>
            <person name="Mohd Noor M.I."/>
            <person name="Ong R.C."/>
            <person name="Putra M."/>
            <person name="Sireger I.Z."/>
            <person name="Indrioko S."/>
            <person name="Kosugi Y."/>
            <person name="Izuno A."/>
            <person name="Isagi Y."/>
            <person name="Lee S.L."/>
            <person name="Shimizu K.K."/>
        </authorList>
    </citation>
    <scope>NUCLEOTIDE SEQUENCE [LARGE SCALE GENOMIC DNA]</scope>
    <source>
        <strain evidence="3">214</strain>
    </source>
</reference>
<proteinExistence type="predicted"/>
<organism evidence="3 4">
    <name type="scientific">Rubroshorea leprosula</name>
    <dbReference type="NCBI Taxonomy" id="152421"/>
    <lineage>
        <taxon>Eukaryota</taxon>
        <taxon>Viridiplantae</taxon>
        <taxon>Streptophyta</taxon>
        <taxon>Embryophyta</taxon>
        <taxon>Tracheophyta</taxon>
        <taxon>Spermatophyta</taxon>
        <taxon>Magnoliopsida</taxon>
        <taxon>eudicotyledons</taxon>
        <taxon>Gunneridae</taxon>
        <taxon>Pentapetalae</taxon>
        <taxon>rosids</taxon>
        <taxon>malvids</taxon>
        <taxon>Malvales</taxon>
        <taxon>Dipterocarpaceae</taxon>
        <taxon>Rubroshorea</taxon>
    </lineage>
</organism>
<sequence length="811" mass="93718">MREKGRERVRGGDRRTTARRTTQSRGRGRSVEAKMEVRDQKTTQGFEPKPQTKSYVQVVKSQQEKESEEKGSKQFMGKSANWAGFEYNVNPGEYAWLDGCYVGIIYSVEMVQNLEEKFYMEGYFACPIRAMGGKLVLLDCDDKNELKDLVESALEWLGQWFAEVKPWSLEKVADERSVSDHCSLVLKNEKVDWGPKSFKFFDAWLERLEYKELIRKAWNSIVEEGRKGFRLKEKLKGTKKALKEWSGNHMSKLDCKIKEAEKMIATLDEKGQIQKSRKMWLRDGDASTKFYHNCVKGRWRRNEINNIQVNGKQLREVGELKGVAKYFQDLFTENNWLRPKLDGINFKQLSHADNETLMAEFSEEEVKNAVWDCEPTKSLGPDGFNFKFIKAMPISLIGVMYKILAKLLANRLRKVLDKIIGEQQMAFIKGRKLLHEVIIANEVIEEAKRKKKNSFLLKVDFEKAYDKFSVSKGIRQGDPLSPFLFLIVAEGLNGLMLSAADKNLYKGVRIGNEDVMVSHLQFADDTIFFSEASKENIQVIKCVLRTFELASGLKINYGKSQLMGIGVEEDWKKRMAYTLHYKEGELPIKYLGIQIGGNHRKLTMWQPLVNSFKKKLASWKGWDLSMGGRIALINFVLSSLTVFQMSAYLLPKGILYSLDKIRRNFLWGGEGEGKKINWVSWERVCRSKEEGGLGVKDLKKFNVALMGKWLSRLANMEEGLWKSVIVGKYGAKGGHWLDWVRDGKNIGSIWWRDVQRLKAGEGVNVRWLWEDFRLKIEEGRGVKFWWDTWLGFHRTQPCWVRRPTKAGFIGT</sequence>
<dbReference type="CDD" id="cd01650">
    <property type="entry name" value="RT_nLTR_like"/>
    <property type="match status" value="1"/>
</dbReference>
<feature type="domain" description="Reverse transcriptase" evidence="2">
    <location>
        <begin position="469"/>
        <end position="595"/>
    </location>
</feature>
<dbReference type="SUPFAM" id="SSF56672">
    <property type="entry name" value="DNA/RNA polymerases"/>
    <property type="match status" value="1"/>
</dbReference>
<feature type="compositionally biased region" description="Basic and acidic residues" evidence="1">
    <location>
        <begin position="29"/>
        <end position="41"/>
    </location>
</feature>
<evidence type="ECO:0000259" key="2">
    <source>
        <dbReference type="Pfam" id="PF00078"/>
    </source>
</evidence>
<dbReference type="PANTHER" id="PTHR33116:SF78">
    <property type="entry name" value="OS12G0587133 PROTEIN"/>
    <property type="match status" value="1"/>
</dbReference>
<dbReference type="AlphaFoldDB" id="A0AAV5HLB9"/>
<accession>A0AAV5HLB9</accession>
<feature type="compositionally biased region" description="Basic and acidic residues" evidence="1">
    <location>
        <begin position="62"/>
        <end position="72"/>
    </location>
</feature>
<feature type="domain" description="Reverse transcriptase" evidence="2">
    <location>
        <begin position="393"/>
        <end position="467"/>
    </location>
</feature>
<dbReference type="InterPro" id="IPR043502">
    <property type="entry name" value="DNA/RNA_pol_sf"/>
</dbReference>
<gene>
    <name evidence="3" type="ORF">SLEP1_g554</name>
</gene>
<dbReference type="PANTHER" id="PTHR33116">
    <property type="entry name" value="REVERSE TRANSCRIPTASE ZINC-BINDING DOMAIN-CONTAINING PROTEIN-RELATED-RELATED"/>
    <property type="match status" value="1"/>
</dbReference>
<dbReference type="EMBL" id="BPVZ01000001">
    <property type="protein sequence ID" value="GKU85959.1"/>
    <property type="molecule type" value="Genomic_DNA"/>
</dbReference>
<dbReference type="InterPro" id="IPR000477">
    <property type="entry name" value="RT_dom"/>
</dbReference>
<evidence type="ECO:0000313" key="3">
    <source>
        <dbReference type="EMBL" id="GKU85959.1"/>
    </source>
</evidence>
<evidence type="ECO:0000313" key="4">
    <source>
        <dbReference type="Proteomes" id="UP001054252"/>
    </source>
</evidence>